<dbReference type="GeneID" id="108074706"/>
<sequence length="142" mass="15825">MMTSPSRDINDLFDDIVLTEEKQARLGYEEGLTDGQEQGNEEGYKLGYAQGVQLGEELGRILGQVVAQQQLKHTDKVRRSLEQLRTLIEQFPRTNDPEADIVGAVENIRNSQRRLSALLGSKKSAGTASPDTTAPERKDYSF</sequence>
<dbReference type="Pfam" id="PF09811">
    <property type="entry name" value="Yae1_N"/>
    <property type="match status" value="1"/>
</dbReference>
<keyword evidence="4" id="KW-1185">Reference proteome</keyword>
<dbReference type="PANTHER" id="PTHR28532">
    <property type="entry name" value="GEO13458P1"/>
    <property type="match status" value="1"/>
</dbReference>
<organism evidence="4 5">
    <name type="scientific">Drosophila kikkawai</name>
    <name type="common">Fruit fly</name>
    <dbReference type="NCBI Taxonomy" id="30033"/>
    <lineage>
        <taxon>Eukaryota</taxon>
        <taxon>Metazoa</taxon>
        <taxon>Ecdysozoa</taxon>
        <taxon>Arthropoda</taxon>
        <taxon>Hexapoda</taxon>
        <taxon>Insecta</taxon>
        <taxon>Pterygota</taxon>
        <taxon>Neoptera</taxon>
        <taxon>Endopterygota</taxon>
        <taxon>Diptera</taxon>
        <taxon>Brachycera</taxon>
        <taxon>Muscomorpha</taxon>
        <taxon>Ephydroidea</taxon>
        <taxon>Drosophilidae</taxon>
        <taxon>Drosophila</taxon>
        <taxon>Sophophora</taxon>
    </lineage>
</organism>
<accession>A0A6P4I2H4</accession>
<gene>
    <name evidence="5" type="primary">LOC108074706</name>
</gene>
<comment type="similarity">
    <text evidence="1">Belongs to the LTO1 family.</text>
</comment>
<evidence type="ECO:0000313" key="5">
    <source>
        <dbReference type="RefSeq" id="XP_017022335.1"/>
    </source>
</evidence>
<protein>
    <submittedName>
        <fullName evidence="5">Protein LTO1 homolog</fullName>
    </submittedName>
</protein>
<feature type="region of interest" description="Disordered" evidence="2">
    <location>
        <begin position="119"/>
        <end position="142"/>
    </location>
</feature>
<reference evidence="4" key="1">
    <citation type="submission" date="2025-05" db="UniProtKB">
        <authorList>
            <consortium name="RefSeq"/>
        </authorList>
    </citation>
    <scope>NUCLEOTIDE SEQUENCE [LARGE SCALE GENOMIC DNA]</scope>
    <source>
        <strain evidence="4">14028-0561.14</strain>
    </source>
</reference>
<proteinExistence type="inferred from homology"/>
<dbReference type="InterPro" id="IPR019191">
    <property type="entry name" value="Essential_protein_Yae1_N"/>
</dbReference>
<evidence type="ECO:0000259" key="3">
    <source>
        <dbReference type="Pfam" id="PF09811"/>
    </source>
</evidence>
<dbReference type="PANTHER" id="PTHR28532:SF1">
    <property type="entry name" value="ORAL CANCER OVEREXPRESSED 1"/>
    <property type="match status" value="1"/>
</dbReference>
<dbReference type="Proteomes" id="UP001652661">
    <property type="component" value="Chromosome 2R"/>
</dbReference>
<dbReference type="RefSeq" id="XP_017022335.1">
    <property type="nucleotide sequence ID" value="XM_017166846.3"/>
</dbReference>
<feature type="domain" description="Essential protein Yae1 N-terminal" evidence="3">
    <location>
        <begin position="27"/>
        <end position="65"/>
    </location>
</feature>
<evidence type="ECO:0000313" key="4">
    <source>
        <dbReference type="Proteomes" id="UP001652661"/>
    </source>
</evidence>
<name>A0A6P4I2H4_DROKI</name>
<reference evidence="5" key="2">
    <citation type="submission" date="2025-08" db="UniProtKB">
        <authorList>
            <consortium name="RefSeq"/>
        </authorList>
    </citation>
    <scope>IDENTIFICATION</scope>
    <source>
        <strain evidence="5">14028-0561.14</strain>
        <tissue evidence="5">Whole fly</tissue>
    </source>
</reference>
<evidence type="ECO:0000256" key="1">
    <source>
        <dbReference type="ARBA" id="ARBA00038090"/>
    </source>
</evidence>
<evidence type="ECO:0000256" key="2">
    <source>
        <dbReference type="SAM" id="MobiDB-lite"/>
    </source>
</evidence>
<dbReference type="InterPro" id="IPR052436">
    <property type="entry name" value="LTO1_adapter"/>
</dbReference>
<dbReference type="OrthoDB" id="48036at2759"/>
<dbReference type="AlphaFoldDB" id="A0A6P4I2H4"/>